<name>K6GMB4_9BACT</name>
<evidence type="ECO:0000313" key="2">
    <source>
        <dbReference type="Proteomes" id="UP000006272"/>
    </source>
</evidence>
<reference evidence="1 2" key="1">
    <citation type="submission" date="2012-07" db="EMBL/GenBank/DDBJ databases">
        <title>Draft genome sequence of Desulfovibrio magneticus str. Maddingley MBC34 obtained from a metagenomic sequence of a methanogenic enrichment isolated from coal-seam formation water in Victoria, Australia.</title>
        <authorList>
            <person name="Greenfield P."/>
            <person name="Hendry P."/>
            <person name="Li D."/>
            <person name="Rosewarne C.P."/>
            <person name="Tran-Dinh N."/>
            <person name="Elbourne L.D.H."/>
            <person name="Paulsen I.T."/>
            <person name="Midgley D.J."/>
        </authorList>
    </citation>
    <scope>NUCLEOTIDE SEQUENCE [LARGE SCALE GENOMIC DNA]</scope>
    <source>
        <strain evidence="2">Maddingley MBC34</strain>
    </source>
</reference>
<sequence>MQHGGKHMHITFEFEQEVDGRWIAEIPELPGVMAYGATRQEAWDKVTALGMKTLAERLENGSLHVQDVQGLCFA</sequence>
<dbReference type="EMBL" id="ALAO01000297">
    <property type="protein sequence ID" value="EKO38085.1"/>
    <property type="molecule type" value="Genomic_DNA"/>
</dbReference>
<gene>
    <name evidence="1" type="ORF">B193_3233</name>
</gene>
<evidence type="ECO:0008006" key="3">
    <source>
        <dbReference type="Google" id="ProtNLM"/>
    </source>
</evidence>
<accession>K6GMB4</accession>
<dbReference type="AlphaFoldDB" id="K6GMB4"/>
<dbReference type="Gene3D" id="3.30.160.250">
    <property type="match status" value="1"/>
</dbReference>
<dbReference type="Proteomes" id="UP000006272">
    <property type="component" value="Unassembled WGS sequence"/>
</dbReference>
<organism evidence="1 2">
    <name type="scientific">Solidesulfovibrio magneticus str. Maddingley MBC34</name>
    <dbReference type="NCBI Taxonomy" id="1206767"/>
    <lineage>
        <taxon>Bacteria</taxon>
        <taxon>Pseudomonadati</taxon>
        <taxon>Thermodesulfobacteriota</taxon>
        <taxon>Desulfovibrionia</taxon>
        <taxon>Desulfovibrionales</taxon>
        <taxon>Desulfovibrionaceae</taxon>
        <taxon>Solidesulfovibrio</taxon>
    </lineage>
</organism>
<dbReference type="InterPro" id="IPR035069">
    <property type="entry name" value="TTHA1013/TTHA0281-like"/>
</dbReference>
<comment type="caution">
    <text evidence="1">The sequence shown here is derived from an EMBL/GenBank/DDBJ whole genome shotgun (WGS) entry which is preliminary data.</text>
</comment>
<evidence type="ECO:0000313" key="1">
    <source>
        <dbReference type="EMBL" id="EKO38085.1"/>
    </source>
</evidence>
<proteinExistence type="predicted"/>
<protein>
    <recommendedName>
        <fullName evidence="3">HicB-like antitoxin of toxin-antitoxin system domain-containing protein</fullName>
    </recommendedName>
</protein>
<dbReference type="SUPFAM" id="SSF143100">
    <property type="entry name" value="TTHA1013/TTHA0281-like"/>
    <property type="match status" value="1"/>
</dbReference>
<dbReference type="PATRIC" id="fig|1206767.3.peg.3169"/>